<dbReference type="SMR" id="A2EGH2"/>
<dbReference type="Proteomes" id="UP000001542">
    <property type="component" value="Unassembled WGS sequence"/>
</dbReference>
<dbReference type="RefSeq" id="XP_001320478.1">
    <property type="nucleotide sequence ID" value="XM_001320443.1"/>
</dbReference>
<sequence>MGPSPSTADPNKRHHSRQHHTDHPNEEQKIDPIALQEEFFAQEALKPLLRTGFAGQWSVETFVGKHPVERNGQFSVISKLRNSLIIGYGQDTNGVALNDVWELNLDSKQWHQIKLKGDIQLPRISASACIQDEILYIFGGRIAGTYLDDLHSIDLKTGEVKLISTHNDPPSPRASPVIAVHNNNLYVWGGLNEAWPDDLHTLDLSTGAWSTSKPGLSGRANIPTAIYENCVYGYGCSRSGGFIVIDLENGQATIKKADGEAPPSDINAGGMCLVDHFLIYFGGISENEYMLVHACDLHRMRWFTFWVTPDGETVTQNDGFTDEKGLFHLPNIHSFSVAYSEKTREIVSCLGVPAHDPPMVSIFSVGEALSVLHLRDDLLDTLSPAQN</sequence>
<name>A2EGH2_TRIV3</name>
<dbReference type="VEuPathDB" id="TrichDB:TVAG_404230"/>
<dbReference type="Pfam" id="PF24681">
    <property type="entry name" value="Kelch_KLHDC2_KLHL20_DRC7"/>
    <property type="match status" value="1"/>
</dbReference>
<dbReference type="Gene3D" id="2.120.10.80">
    <property type="entry name" value="Kelch-type beta propeller"/>
    <property type="match status" value="1"/>
</dbReference>
<dbReference type="SUPFAM" id="SSF117281">
    <property type="entry name" value="Kelch motif"/>
    <property type="match status" value="1"/>
</dbReference>
<dbReference type="KEGG" id="tva:4766153"/>
<dbReference type="PANTHER" id="PTHR46228:SF2">
    <property type="entry name" value="KELCH REPEAT PROTEIN (AFU_ORTHOLOGUE AFUA_4G14350)"/>
    <property type="match status" value="1"/>
</dbReference>
<keyword evidence="5" id="KW-1185">Reference proteome</keyword>
<reference evidence="4" key="1">
    <citation type="submission" date="2006-10" db="EMBL/GenBank/DDBJ databases">
        <authorList>
            <person name="Amadeo P."/>
            <person name="Zhao Q."/>
            <person name="Wortman J."/>
            <person name="Fraser-Liggett C."/>
            <person name="Carlton J."/>
        </authorList>
    </citation>
    <scope>NUCLEOTIDE SEQUENCE</scope>
    <source>
        <strain evidence="4">G3</strain>
    </source>
</reference>
<gene>
    <name evidence="4" type="ORF">TVAG_404230</name>
</gene>
<evidence type="ECO:0000313" key="4">
    <source>
        <dbReference type="EMBL" id="EAY08255.1"/>
    </source>
</evidence>
<dbReference type="InParanoid" id="A2EGH2"/>
<keyword evidence="2" id="KW-0677">Repeat</keyword>
<proteinExistence type="predicted"/>
<dbReference type="STRING" id="5722.A2EGH2"/>
<accession>A2EGH2</accession>
<dbReference type="VEuPathDB" id="TrichDB:TVAGG3_0675540"/>
<dbReference type="OrthoDB" id="10250130at2759"/>
<evidence type="ECO:0000313" key="5">
    <source>
        <dbReference type="Proteomes" id="UP000001542"/>
    </source>
</evidence>
<organism evidence="4 5">
    <name type="scientific">Trichomonas vaginalis (strain ATCC PRA-98 / G3)</name>
    <dbReference type="NCBI Taxonomy" id="412133"/>
    <lineage>
        <taxon>Eukaryota</taxon>
        <taxon>Metamonada</taxon>
        <taxon>Parabasalia</taxon>
        <taxon>Trichomonadida</taxon>
        <taxon>Trichomonadidae</taxon>
        <taxon>Trichomonas</taxon>
    </lineage>
</organism>
<reference evidence="4" key="2">
    <citation type="journal article" date="2007" name="Science">
        <title>Draft genome sequence of the sexually transmitted pathogen Trichomonas vaginalis.</title>
        <authorList>
            <person name="Carlton J.M."/>
            <person name="Hirt R.P."/>
            <person name="Silva J.C."/>
            <person name="Delcher A.L."/>
            <person name="Schatz M."/>
            <person name="Zhao Q."/>
            <person name="Wortman J.R."/>
            <person name="Bidwell S.L."/>
            <person name="Alsmark U.C.M."/>
            <person name="Besteiro S."/>
            <person name="Sicheritz-Ponten T."/>
            <person name="Noel C.J."/>
            <person name="Dacks J.B."/>
            <person name="Foster P.G."/>
            <person name="Simillion C."/>
            <person name="Van de Peer Y."/>
            <person name="Miranda-Saavedra D."/>
            <person name="Barton G.J."/>
            <person name="Westrop G.D."/>
            <person name="Mueller S."/>
            <person name="Dessi D."/>
            <person name="Fiori P.L."/>
            <person name="Ren Q."/>
            <person name="Paulsen I."/>
            <person name="Zhang H."/>
            <person name="Bastida-Corcuera F.D."/>
            <person name="Simoes-Barbosa A."/>
            <person name="Brown M.T."/>
            <person name="Hayes R.D."/>
            <person name="Mukherjee M."/>
            <person name="Okumura C.Y."/>
            <person name="Schneider R."/>
            <person name="Smith A.J."/>
            <person name="Vanacova S."/>
            <person name="Villalvazo M."/>
            <person name="Haas B.J."/>
            <person name="Pertea M."/>
            <person name="Feldblyum T.V."/>
            <person name="Utterback T.R."/>
            <person name="Shu C.L."/>
            <person name="Osoegawa K."/>
            <person name="de Jong P.J."/>
            <person name="Hrdy I."/>
            <person name="Horvathova L."/>
            <person name="Zubacova Z."/>
            <person name="Dolezal P."/>
            <person name="Malik S.B."/>
            <person name="Logsdon J.M. Jr."/>
            <person name="Henze K."/>
            <person name="Gupta A."/>
            <person name="Wang C.C."/>
            <person name="Dunne R.L."/>
            <person name="Upcroft J.A."/>
            <person name="Upcroft P."/>
            <person name="White O."/>
            <person name="Salzberg S.L."/>
            <person name="Tang P."/>
            <person name="Chiu C.-H."/>
            <person name="Lee Y.-S."/>
            <person name="Embley T.M."/>
            <person name="Coombs G.H."/>
            <person name="Mottram J.C."/>
            <person name="Tachezy J."/>
            <person name="Fraser-Liggett C.M."/>
            <person name="Johnson P.J."/>
        </authorList>
    </citation>
    <scope>NUCLEOTIDE SEQUENCE [LARGE SCALE GENOMIC DNA]</scope>
    <source>
        <strain evidence="4">G3</strain>
    </source>
</reference>
<dbReference type="eggNOG" id="KOG0379">
    <property type="taxonomic scope" value="Eukaryota"/>
</dbReference>
<protein>
    <submittedName>
        <fullName evidence="4">Kelch motif family protein</fullName>
    </submittedName>
</protein>
<dbReference type="PANTHER" id="PTHR46228">
    <property type="entry name" value="KELCH DOMAIN-CONTAINING PROTEIN"/>
    <property type="match status" value="1"/>
</dbReference>
<feature type="region of interest" description="Disordered" evidence="3">
    <location>
        <begin position="1"/>
        <end position="27"/>
    </location>
</feature>
<evidence type="ECO:0000256" key="2">
    <source>
        <dbReference type="ARBA" id="ARBA00022737"/>
    </source>
</evidence>
<dbReference type="EMBL" id="DS113382">
    <property type="protein sequence ID" value="EAY08255.1"/>
    <property type="molecule type" value="Genomic_DNA"/>
</dbReference>
<dbReference type="InterPro" id="IPR015915">
    <property type="entry name" value="Kelch-typ_b-propeller"/>
</dbReference>
<evidence type="ECO:0000256" key="3">
    <source>
        <dbReference type="SAM" id="MobiDB-lite"/>
    </source>
</evidence>
<keyword evidence="1" id="KW-0880">Kelch repeat</keyword>
<evidence type="ECO:0000256" key="1">
    <source>
        <dbReference type="ARBA" id="ARBA00022441"/>
    </source>
</evidence>
<dbReference type="AlphaFoldDB" id="A2EGH2"/>